<dbReference type="SUPFAM" id="SSF54427">
    <property type="entry name" value="NTF2-like"/>
    <property type="match status" value="1"/>
</dbReference>
<dbReference type="InterPro" id="IPR037401">
    <property type="entry name" value="SnoaL-like"/>
</dbReference>
<evidence type="ECO:0000259" key="1">
    <source>
        <dbReference type="Pfam" id="PF12680"/>
    </source>
</evidence>
<reference evidence="3" key="1">
    <citation type="submission" date="2016-10" db="EMBL/GenBank/DDBJ databases">
        <authorList>
            <person name="Varghese N."/>
            <person name="Submissions S."/>
        </authorList>
    </citation>
    <scope>NUCLEOTIDE SEQUENCE [LARGE SCALE GENOMIC DNA]</scope>
    <source>
        <strain evidence="3">DSM 44232</strain>
    </source>
</reference>
<dbReference type="EMBL" id="FOYL01000012">
    <property type="protein sequence ID" value="SFR28073.1"/>
    <property type="molecule type" value="Genomic_DNA"/>
</dbReference>
<dbReference type="InterPro" id="IPR032710">
    <property type="entry name" value="NTF2-like_dom_sf"/>
</dbReference>
<dbReference type="AlphaFoldDB" id="A0A1I6FDY7"/>
<gene>
    <name evidence="2" type="ORF">SAMN04488564_112184</name>
</gene>
<keyword evidence="2" id="KW-0413">Isomerase</keyword>
<dbReference type="Proteomes" id="UP000198583">
    <property type="component" value="Unassembled WGS sequence"/>
</dbReference>
<protein>
    <submittedName>
        <fullName evidence="2">Ketosteroid isomerase-related protein</fullName>
    </submittedName>
</protein>
<dbReference type="CDD" id="cd00531">
    <property type="entry name" value="NTF2_like"/>
    <property type="match status" value="1"/>
</dbReference>
<sequence>MANVDQVRRYYECVDTGNTGELLELFAPDAVYHRPGYSPMEGRAAMAEFYRGQRVIESGRHTLSQVTAEGDGVAVHGEFTGVLKDGRQVSLRFADFFTLADDGLFARRDTFFFAPMV</sequence>
<dbReference type="OrthoDB" id="4772778at2"/>
<dbReference type="RefSeq" id="WP_093603744.1">
    <property type="nucleotide sequence ID" value="NZ_FOYL01000012.1"/>
</dbReference>
<evidence type="ECO:0000313" key="3">
    <source>
        <dbReference type="Proteomes" id="UP000198583"/>
    </source>
</evidence>
<evidence type="ECO:0000313" key="2">
    <source>
        <dbReference type="EMBL" id="SFR28073.1"/>
    </source>
</evidence>
<proteinExistence type="predicted"/>
<keyword evidence="3" id="KW-1185">Reference proteome</keyword>
<feature type="domain" description="SnoaL-like" evidence="1">
    <location>
        <begin position="7"/>
        <end position="107"/>
    </location>
</feature>
<dbReference type="GO" id="GO:0016853">
    <property type="term" value="F:isomerase activity"/>
    <property type="evidence" value="ECO:0007669"/>
    <property type="project" value="UniProtKB-KW"/>
</dbReference>
<dbReference type="Gene3D" id="3.10.450.50">
    <property type="match status" value="1"/>
</dbReference>
<name>A0A1I6FDY7_9PSEU</name>
<organism evidence="2 3">
    <name type="scientific">Lentzea waywayandensis</name>
    <dbReference type="NCBI Taxonomy" id="84724"/>
    <lineage>
        <taxon>Bacteria</taxon>
        <taxon>Bacillati</taxon>
        <taxon>Actinomycetota</taxon>
        <taxon>Actinomycetes</taxon>
        <taxon>Pseudonocardiales</taxon>
        <taxon>Pseudonocardiaceae</taxon>
        <taxon>Lentzea</taxon>
    </lineage>
</organism>
<dbReference type="Pfam" id="PF12680">
    <property type="entry name" value="SnoaL_2"/>
    <property type="match status" value="1"/>
</dbReference>
<dbReference type="STRING" id="84724.SAMN04488564_112184"/>
<accession>A0A1I6FDY7</accession>